<gene>
    <name evidence="10" type="ordered locus">PSMK_p00480</name>
</gene>
<sequence>MLERILRFSIDQRWLVVLLTAAAALLGVYSLTQLPIDAVPDITNNQVQINTEYEALGPEQVEKQITFPVETALAGIEGLDYTRSISRNGFSQVTAVFTDATDVYFARSQVLERLVGLGETLPPGAEPSMGAISTGLGEVFMYAVEFTNPGGVGAEIVEDGPGWRSDGTYVTPEDEVLRTPVEKAAYLRTLQEYTISPQLRQVANVAGVDAIGGYEKQYGVEPDPMKLMAHGLSFADLLDALEAGNVAQGAKYIETAGEALQVRASGLLTGVEDIAGIVIGQHDGVPVRVRDVAAVGVSREVRYGSASLNGEEAVIGTALMLIGGNSRQVAADVGAKLGEIGQTLPPGISIRTVLDRTGLVDKTIATVEHNLFFGAILVIVVLFVLLGNLRAALITALAIPLSMLLTATGMVQAGISANLLSLGAIDFGIIIDGSVIIVENCVRRLAERQHELGRKLTLQERLETTFLAAKQVRTATAFGEAIIITVYLPVLFLTGVEGKMFTPMAATVIFALVGAFVLSLTFVPAAVAIVMRGKVSEKDVFVLRWARAAYEPVVRAAVRARVAVVAAAVLAFVGSLLLFTQLGQEFVPQLDEGDVAMHAMRIPATALSSSQENQGMLEKKIAAVPEVAYVFSKTGTAELAADPMAPSVSDNFLILADEEDWRPVPELLAEAKRFEAMLPEDPHAGEDEHGHGGHGEEHGHGEEQAGNFSEHKNALMRLLRAVVATVPGNNYEFTQPIEMRFNELISGVRSDLAIKVFGDDFEVMLPAANAIAAVVAQVPGASDVKVEQTEGLPVLDVSIDRQAISRLGLTLKEVQDLVAAAVGGKEAGLIFQGDRRFDLIVRLPERLRADVQALRDLPVPLPPREASGGAMARNADFRFAPAPFVPLGDIADLFVTEGLNQVSRENGKRRIVVQANVRGRDIGGFVDEVRARIAETAPPPPGTYLTYGGQFENLERARQRLLIVVPVCFLLIFGLLYATFGNAKDAVMVFVCVPLALTGGILALWLRGMPFSISAAVGFIALSGVAVLNGLVMVTFINERLQEGDPLEEAIIGGSLVRLRPVLMTALVAALGFVPMAIATGAGAEVQKPLATVVIGGIASATLLTLVVLPAVYRLWHRPGRKHELEPAV</sequence>
<dbReference type="SUPFAM" id="SSF82866">
    <property type="entry name" value="Multidrug efflux transporter AcrB transmembrane domain"/>
    <property type="match status" value="2"/>
</dbReference>
<comment type="subcellular location">
    <subcellularLocation>
        <location evidence="1">Cell membrane</location>
        <topology evidence="1">Multi-pass membrane protein</topology>
    </subcellularLocation>
</comment>
<feature type="region of interest" description="Disordered" evidence="8">
    <location>
        <begin position="680"/>
        <end position="705"/>
    </location>
</feature>
<feature type="transmembrane region" description="Helical" evidence="9">
    <location>
        <begin position="1090"/>
        <end position="1113"/>
    </location>
</feature>
<comment type="similarity">
    <text evidence="2">Belongs to the resistance-nodulation-cell division (RND) (TC 2.A.6) family.</text>
</comment>
<dbReference type="InterPro" id="IPR001036">
    <property type="entry name" value="Acrflvin-R"/>
</dbReference>
<dbReference type="AlphaFoldDB" id="I0IJH2"/>
<keyword evidence="5 9" id="KW-0812">Transmembrane</keyword>
<reference evidence="10 11" key="1">
    <citation type="submission" date="2012-02" db="EMBL/GenBank/DDBJ databases">
        <title>Complete genome sequence of Phycisphaera mikurensis NBRC 102666.</title>
        <authorList>
            <person name="Ankai A."/>
            <person name="Hosoyama A."/>
            <person name="Terui Y."/>
            <person name="Sekine M."/>
            <person name="Fukai R."/>
            <person name="Kato Y."/>
            <person name="Nakamura S."/>
            <person name="Yamada-Narita S."/>
            <person name="Kawakoshi A."/>
            <person name="Fukunaga Y."/>
            <person name="Yamazaki S."/>
            <person name="Fujita N."/>
        </authorList>
    </citation>
    <scope>NUCLEOTIDE SEQUENCE [LARGE SCALE GENOMIC DNA]</scope>
    <source>
        <strain evidence="11">NBRC 102666 / KCTC 22515 / FYK2301M01</strain>
        <plasmid evidence="10 11">pPSMK1</plasmid>
    </source>
</reference>
<dbReference type="GO" id="GO:0042910">
    <property type="term" value="F:xenobiotic transmembrane transporter activity"/>
    <property type="evidence" value="ECO:0007669"/>
    <property type="project" value="TreeGrafter"/>
</dbReference>
<feature type="transmembrane region" description="Helical" evidence="9">
    <location>
        <begin position="562"/>
        <end position="582"/>
    </location>
</feature>
<dbReference type="GO" id="GO:0005886">
    <property type="term" value="C:plasma membrane"/>
    <property type="evidence" value="ECO:0007669"/>
    <property type="project" value="UniProtKB-SubCell"/>
</dbReference>
<feature type="transmembrane region" description="Helical" evidence="9">
    <location>
        <begin position="1062"/>
        <end position="1084"/>
    </location>
</feature>
<dbReference type="EMBL" id="AP012339">
    <property type="protein sequence ID" value="BAM05410.1"/>
    <property type="molecule type" value="Genomic_DNA"/>
</dbReference>
<dbReference type="InterPro" id="IPR027463">
    <property type="entry name" value="AcrB_DN_DC_subdom"/>
</dbReference>
<feature type="transmembrane region" description="Helical" evidence="9">
    <location>
        <begin position="961"/>
        <end position="980"/>
    </location>
</feature>
<dbReference type="KEGG" id="phm:PSMK_p00480"/>
<dbReference type="NCBIfam" id="TIGR00914">
    <property type="entry name" value="2A0601"/>
    <property type="match status" value="1"/>
</dbReference>
<evidence type="ECO:0000256" key="2">
    <source>
        <dbReference type="ARBA" id="ARBA00010942"/>
    </source>
</evidence>
<dbReference type="InterPro" id="IPR004763">
    <property type="entry name" value="CusA-like"/>
</dbReference>
<feature type="transmembrane region" description="Helical" evidence="9">
    <location>
        <begin position="393"/>
        <end position="413"/>
    </location>
</feature>
<dbReference type="Pfam" id="PF00873">
    <property type="entry name" value="ACR_tran"/>
    <property type="match status" value="2"/>
</dbReference>
<geneLocation type="plasmid" evidence="10 11">
    <name>pPSMK1</name>
</geneLocation>
<evidence type="ECO:0000313" key="10">
    <source>
        <dbReference type="EMBL" id="BAM05410.1"/>
    </source>
</evidence>
<feature type="transmembrane region" description="Helical" evidence="9">
    <location>
        <begin position="508"/>
        <end position="531"/>
    </location>
</feature>
<dbReference type="PANTHER" id="PTHR32063">
    <property type="match status" value="1"/>
</dbReference>
<dbReference type="eggNOG" id="COG3696">
    <property type="taxonomic scope" value="Bacteria"/>
</dbReference>
<dbReference type="Gene3D" id="3.30.2090.10">
    <property type="entry name" value="Multidrug efflux transporter AcrB TolC docking domain, DN and DC subdomains"/>
    <property type="match status" value="2"/>
</dbReference>
<dbReference type="SUPFAM" id="SSF82693">
    <property type="entry name" value="Multidrug efflux transporter AcrB pore domain, PN1, PN2, PC1 and PC2 subdomains"/>
    <property type="match status" value="1"/>
</dbReference>
<dbReference type="PRINTS" id="PR00702">
    <property type="entry name" value="ACRIFLAVINRP"/>
</dbReference>
<keyword evidence="7 9" id="KW-0472">Membrane</keyword>
<keyword evidence="3" id="KW-0813">Transport</keyword>
<organism evidence="10 11">
    <name type="scientific">Phycisphaera mikurensis (strain NBRC 102666 / KCTC 22515 / FYK2301M01)</name>
    <dbReference type="NCBI Taxonomy" id="1142394"/>
    <lineage>
        <taxon>Bacteria</taxon>
        <taxon>Pseudomonadati</taxon>
        <taxon>Planctomycetota</taxon>
        <taxon>Phycisphaerae</taxon>
        <taxon>Phycisphaerales</taxon>
        <taxon>Phycisphaeraceae</taxon>
        <taxon>Phycisphaera</taxon>
    </lineage>
</organism>
<evidence type="ECO:0000256" key="3">
    <source>
        <dbReference type="ARBA" id="ARBA00022448"/>
    </source>
</evidence>
<evidence type="ECO:0000256" key="6">
    <source>
        <dbReference type="ARBA" id="ARBA00022989"/>
    </source>
</evidence>
<keyword evidence="10" id="KW-0614">Plasmid</keyword>
<feature type="transmembrane region" description="Helical" evidence="9">
    <location>
        <begin position="1012"/>
        <end position="1037"/>
    </location>
</feature>
<proteinExistence type="inferred from homology"/>
<keyword evidence="4" id="KW-1003">Cell membrane</keyword>
<dbReference type="GO" id="GO:0008324">
    <property type="term" value="F:monoatomic cation transmembrane transporter activity"/>
    <property type="evidence" value="ECO:0007669"/>
    <property type="project" value="InterPro"/>
</dbReference>
<dbReference type="PATRIC" id="fig|1142394.8.peg.3362"/>
<dbReference type="Gene3D" id="3.30.70.1320">
    <property type="entry name" value="Multidrug efflux transporter AcrB pore domain like"/>
    <property type="match status" value="1"/>
</dbReference>
<feature type="transmembrane region" description="Helical" evidence="9">
    <location>
        <begin position="369"/>
        <end position="386"/>
    </location>
</feature>
<keyword evidence="11" id="KW-1185">Reference proteome</keyword>
<evidence type="ECO:0000256" key="4">
    <source>
        <dbReference type="ARBA" id="ARBA00022475"/>
    </source>
</evidence>
<feature type="transmembrane region" description="Helical" evidence="9">
    <location>
        <begin position="419"/>
        <end position="438"/>
    </location>
</feature>
<feature type="transmembrane region" description="Helical" evidence="9">
    <location>
        <begin position="987"/>
        <end position="1006"/>
    </location>
</feature>
<dbReference type="Gene3D" id="3.30.70.1430">
    <property type="entry name" value="Multidrug efflux transporter AcrB pore domain"/>
    <property type="match status" value="2"/>
</dbReference>
<evidence type="ECO:0000256" key="9">
    <source>
        <dbReference type="SAM" id="Phobius"/>
    </source>
</evidence>
<evidence type="ECO:0000256" key="5">
    <source>
        <dbReference type="ARBA" id="ARBA00022692"/>
    </source>
</evidence>
<dbReference type="PANTHER" id="PTHR32063:SF24">
    <property type="entry name" value="CATION EFFLUX SYSTEM (ACRB_ACRD_ACRF FAMILY)"/>
    <property type="match status" value="1"/>
</dbReference>
<keyword evidence="6 9" id="KW-1133">Transmembrane helix</keyword>
<dbReference type="HOGENOM" id="CLU_002755_1_2_0"/>
<dbReference type="Gene3D" id="1.20.1640.10">
    <property type="entry name" value="Multidrug efflux transporter AcrB transmembrane domain"/>
    <property type="match status" value="4"/>
</dbReference>
<protein>
    <submittedName>
        <fullName evidence="10">Cation efflux system inner membrane protein</fullName>
    </submittedName>
</protein>
<accession>I0IJH2</accession>
<feature type="transmembrane region" description="Helical" evidence="9">
    <location>
        <begin position="477"/>
        <end position="496"/>
    </location>
</feature>
<evidence type="ECO:0000256" key="7">
    <source>
        <dbReference type="ARBA" id="ARBA00023136"/>
    </source>
</evidence>
<evidence type="ECO:0000313" key="11">
    <source>
        <dbReference type="Proteomes" id="UP000007881"/>
    </source>
</evidence>
<dbReference type="RefSeq" id="WP_014438613.1">
    <property type="nucleotide sequence ID" value="NC_017081.1"/>
</dbReference>
<name>I0IJH2_PHYMF</name>
<dbReference type="SUPFAM" id="SSF82714">
    <property type="entry name" value="Multidrug efflux transporter AcrB TolC docking domain, DN and DC subdomains"/>
    <property type="match status" value="2"/>
</dbReference>
<dbReference type="Proteomes" id="UP000007881">
    <property type="component" value="Plasmid pPSMK1"/>
</dbReference>
<evidence type="ECO:0000256" key="1">
    <source>
        <dbReference type="ARBA" id="ARBA00004651"/>
    </source>
</evidence>
<evidence type="ECO:0000256" key="8">
    <source>
        <dbReference type="SAM" id="MobiDB-lite"/>
    </source>
</evidence>